<feature type="chain" id="PRO_5029774214" description="BZIP domain-containing protein" evidence="9">
    <location>
        <begin position="21"/>
        <end position="176"/>
    </location>
</feature>
<dbReference type="GO" id="GO:0010114">
    <property type="term" value="P:response to red light"/>
    <property type="evidence" value="ECO:0007669"/>
    <property type="project" value="TreeGrafter"/>
</dbReference>
<dbReference type="SUPFAM" id="SSF57959">
    <property type="entry name" value="Leucine zipper domain"/>
    <property type="match status" value="1"/>
</dbReference>
<feature type="region of interest" description="Disordered" evidence="8">
    <location>
        <begin position="64"/>
        <end position="100"/>
    </location>
</feature>
<dbReference type="GO" id="GO:0010017">
    <property type="term" value="P:red or far-red light signaling pathway"/>
    <property type="evidence" value="ECO:0007669"/>
    <property type="project" value="TreeGrafter"/>
</dbReference>
<feature type="coiled-coil region" evidence="7">
    <location>
        <begin position="124"/>
        <end position="158"/>
    </location>
</feature>
<evidence type="ECO:0000313" key="11">
    <source>
        <dbReference type="EnsemblPlants" id="Kaladp0747s0002.1.v1.1"/>
    </source>
</evidence>
<dbReference type="InterPro" id="IPR004827">
    <property type="entry name" value="bZIP"/>
</dbReference>
<evidence type="ECO:0000256" key="1">
    <source>
        <dbReference type="ARBA" id="ARBA00004123"/>
    </source>
</evidence>
<evidence type="ECO:0000313" key="12">
    <source>
        <dbReference type="Proteomes" id="UP000594263"/>
    </source>
</evidence>
<evidence type="ECO:0000256" key="4">
    <source>
        <dbReference type="ARBA" id="ARBA00023125"/>
    </source>
</evidence>
<dbReference type="GO" id="GO:0010218">
    <property type="term" value="P:response to far red light"/>
    <property type="evidence" value="ECO:0007669"/>
    <property type="project" value="TreeGrafter"/>
</dbReference>
<feature type="signal peptide" evidence="9">
    <location>
        <begin position="1"/>
        <end position="20"/>
    </location>
</feature>
<dbReference type="GO" id="GO:0010099">
    <property type="term" value="P:regulation of photomorphogenesis"/>
    <property type="evidence" value="ECO:0007669"/>
    <property type="project" value="TreeGrafter"/>
</dbReference>
<comment type="similarity">
    <text evidence="2">Belongs to the bZIP family.</text>
</comment>
<comment type="subcellular location">
    <subcellularLocation>
        <location evidence="1">Nucleus</location>
    </subcellularLocation>
</comment>
<keyword evidence="12" id="KW-1185">Reference proteome</keyword>
<dbReference type="CDD" id="cd14704">
    <property type="entry name" value="bZIP_HY5-like"/>
    <property type="match status" value="1"/>
</dbReference>
<accession>A0A7N1A941</accession>
<dbReference type="OMA" id="LQNEYQM"/>
<organism evidence="11 12">
    <name type="scientific">Kalanchoe fedtschenkoi</name>
    <name type="common">Lavender scallops</name>
    <name type="synonym">South American air plant</name>
    <dbReference type="NCBI Taxonomy" id="63787"/>
    <lineage>
        <taxon>Eukaryota</taxon>
        <taxon>Viridiplantae</taxon>
        <taxon>Streptophyta</taxon>
        <taxon>Embryophyta</taxon>
        <taxon>Tracheophyta</taxon>
        <taxon>Spermatophyta</taxon>
        <taxon>Magnoliopsida</taxon>
        <taxon>eudicotyledons</taxon>
        <taxon>Gunneridae</taxon>
        <taxon>Pentapetalae</taxon>
        <taxon>Saxifragales</taxon>
        <taxon>Crassulaceae</taxon>
        <taxon>Kalanchoe</taxon>
    </lineage>
</organism>
<keyword evidence="5" id="KW-0804">Transcription</keyword>
<dbReference type="Gramene" id="Kaladp0747s0002.1.v1.1">
    <property type="protein sequence ID" value="Kaladp0747s0002.1.v1.1"/>
    <property type="gene ID" value="Kaladp0747s0002.v1.1"/>
</dbReference>
<evidence type="ECO:0000259" key="10">
    <source>
        <dbReference type="PROSITE" id="PS50217"/>
    </source>
</evidence>
<dbReference type="Gene3D" id="1.20.5.490">
    <property type="entry name" value="Single helix bin"/>
    <property type="match status" value="1"/>
</dbReference>
<dbReference type="PROSITE" id="PS50217">
    <property type="entry name" value="BZIP"/>
    <property type="match status" value="1"/>
</dbReference>
<keyword evidence="7" id="KW-0175">Coiled coil</keyword>
<evidence type="ECO:0000256" key="2">
    <source>
        <dbReference type="ARBA" id="ARBA00007163"/>
    </source>
</evidence>
<dbReference type="GO" id="GO:0005634">
    <property type="term" value="C:nucleus"/>
    <property type="evidence" value="ECO:0007669"/>
    <property type="project" value="UniProtKB-SubCell"/>
</dbReference>
<keyword evidence="6" id="KW-0539">Nucleus</keyword>
<dbReference type="InterPro" id="IPR044280">
    <property type="entry name" value="Hac1/HY5"/>
</dbReference>
<dbReference type="Pfam" id="PF00170">
    <property type="entry name" value="bZIP_1"/>
    <property type="match status" value="1"/>
</dbReference>
<proteinExistence type="inferred from homology"/>
<dbReference type="GO" id="GO:0045944">
    <property type="term" value="P:positive regulation of transcription by RNA polymerase II"/>
    <property type="evidence" value="ECO:0007669"/>
    <property type="project" value="InterPro"/>
</dbReference>
<dbReference type="SMART" id="SM00338">
    <property type="entry name" value="BRLZ"/>
    <property type="match status" value="1"/>
</dbReference>
<dbReference type="GO" id="GO:0000981">
    <property type="term" value="F:DNA-binding transcription factor activity, RNA polymerase II-specific"/>
    <property type="evidence" value="ECO:0007669"/>
    <property type="project" value="InterPro"/>
</dbReference>
<evidence type="ECO:0000256" key="5">
    <source>
        <dbReference type="ARBA" id="ARBA00023163"/>
    </source>
</evidence>
<evidence type="ECO:0000256" key="7">
    <source>
        <dbReference type="SAM" id="Coils"/>
    </source>
</evidence>
<evidence type="ECO:0000256" key="6">
    <source>
        <dbReference type="ARBA" id="ARBA00023242"/>
    </source>
</evidence>
<keyword evidence="4" id="KW-0238">DNA-binding</keyword>
<evidence type="ECO:0000256" key="3">
    <source>
        <dbReference type="ARBA" id="ARBA00023015"/>
    </source>
</evidence>
<keyword evidence="3" id="KW-0805">Transcription regulation</keyword>
<keyword evidence="9" id="KW-0732">Signal</keyword>
<name>A0A7N1A941_KALFE</name>
<reference evidence="11" key="1">
    <citation type="submission" date="2021-01" db="UniProtKB">
        <authorList>
            <consortium name="EnsemblPlants"/>
        </authorList>
    </citation>
    <scope>IDENTIFICATION</scope>
</reference>
<dbReference type="PANTHER" id="PTHR46714">
    <property type="entry name" value="TRANSCRIPTIONAL ACTIVATOR HAC1"/>
    <property type="match status" value="1"/>
</dbReference>
<dbReference type="GO" id="GO:0003677">
    <property type="term" value="F:DNA binding"/>
    <property type="evidence" value="ECO:0007669"/>
    <property type="project" value="UniProtKB-KW"/>
</dbReference>
<dbReference type="PANTHER" id="PTHR46714:SF5">
    <property type="entry name" value="TRANSCRIPTION FACTOR HY5-LIKE"/>
    <property type="match status" value="1"/>
</dbReference>
<dbReference type="Proteomes" id="UP000594263">
    <property type="component" value="Unplaced"/>
</dbReference>
<protein>
    <recommendedName>
        <fullName evidence="10">BZIP domain-containing protein</fullName>
    </recommendedName>
</protein>
<feature type="domain" description="BZIP" evidence="10">
    <location>
        <begin position="99"/>
        <end position="157"/>
    </location>
</feature>
<evidence type="ECO:0000256" key="9">
    <source>
        <dbReference type="SAM" id="SignalP"/>
    </source>
</evidence>
<dbReference type="AlphaFoldDB" id="A0A7N1A941"/>
<dbReference type="InterPro" id="IPR046347">
    <property type="entry name" value="bZIP_sf"/>
</dbReference>
<evidence type="ECO:0000256" key="8">
    <source>
        <dbReference type="SAM" id="MobiDB-lite"/>
    </source>
</evidence>
<sequence>MLQHLKLLSNFFFLPWGVFSATGNARSRSESSLPSSSERLSSSALQIEVKEGGWSFKLRQGSRFRRRSGKGAGSGGGQEPTQLAAEGQRKRGKSQAEKEHKRLKRLLRNRVLAQQARELKKVYLTELELRVKDLEKKNSELEERLSTLQNEYQMLRQFSNSNSGLFLAYSNSVKWV</sequence>
<dbReference type="EnsemblPlants" id="Kaladp0747s0002.1.v1.1">
    <property type="protein sequence ID" value="Kaladp0747s0002.1.v1.1"/>
    <property type="gene ID" value="Kaladp0747s0002.v1.1"/>
</dbReference>